<feature type="domain" description="HTH cro/C1-type" evidence="2">
    <location>
        <begin position="25"/>
        <end position="85"/>
    </location>
</feature>
<evidence type="ECO:0000313" key="3">
    <source>
        <dbReference type="EMBL" id="PHK93090.1"/>
    </source>
</evidence>
<accession>A0A2C7A414</accession>
<evidence type="ECO:0000259" key="2">
    <source>
        <dbReference type="PROSITE" id="PS50943"/>
    </source>
</evidence>
<dbReference type="SUPFAM" id="SSF47413">
    <property type="entry name" value="lambda repressor-like DNA-binding domains"/>
    <property type="match status" value="1"/>
</dbReference>
<dbReference type="PANTHER" id="PTHR34475">
    <property type="match status" value="1"/>
</dbReference>
<dbReference type="InterPro" id="IPR001387">
    <property type="entry name" value="Cro/C1-type_HTH"/>
</dbReference>
<dbReference type="Pfam" id="PF13464">
    <property type="entry name" value="RodZ_C"/>
    <property type="match status" value="1"/>
</dbReference>
<dbReference type="PROSITE" id="PS50943">
    <property type="entry name" value="HTH_CROC1"/>
    <property type="match status" value="1"/>
</dbReference>
<dbReference type="PANTHER" id="PTHR34475:SF1">
    <property type="entry name" value="CYTOSKELETON PROTEIN RODZ"/>
    <property type="match status" value="1"/>
</dbReference>
<feature type="compositionally biased region" description="Low complexity" evidence="1">
    <location>
        <begin position="224"/>
        <end position="238"/>
    </location>
</feature>
<organism evidence="3 4">
    <name type="scientific">Teichococcus rhizosphaerae</name>
    <dbReference type="NCBI Taxonomy" id="1335062"/>
    <lineage>
        <taxon>Bacteria</taxon>
        <taxon>Pseudomonadati</taxon>
        <taxon>Pseudomonadota</taxon>
        <taxon>Alphaproteobacteria</taxon>
        <taxon>Acetobacterales</taxon>
        <taxon>Roseomonadaceae</taxon>
        <taxon>Roseomonas</taxon>
    </lineage>
</organism>
<name>A0A2C7A414_9PROT</name>
<dbReference type="AlphaFoldDB" id="A0A2C7A414"/>
<feature type="region of interest" description="Disordered" evidence="1">
    <location>
        <begin position="155"/>
        <end position="238"/>
    </location>
</feature>
<gene>
    <name evidence="3" type="ORF">CR162_20410</name>
</gene>
<keyword evidence="4" id="KW-1185">Reference proteome</keyword>
<dbReference type="CDD" id="cd00093">
    <property type="entry name" value="HTH_XRE"/>
    <property type="match status" value="1"/>
</dbReference>
<feature type="compositionally biased region" description="Pro residues" evidence="1">
    <location>
        <begin position="164"/>
        <end position="199"/>
    </location>
</feature>
<dbReference type="InterPro" id="IPR050400">
    <property type="entry name" value="Bact_Cytoskel_RodZ"/>
</dbReference>
<proteinExistence type="predicted"/>
<dbReference type="Proteomes" id="UP000223527">
    <property type="component" value="Unassembled WGS sequence"/>
</dbReference>
<evidence type="ECO:0000256" key="1">
    <source>
        <dbReference type="SAM" id="MobiDB-lite"/>
    </source>
</evidence>
<dbReference type="InterPro" id="IPR010982">
    <property type="entry name" value="Lambda_DNA-bd_dom_sf"/>
</dbReference>
<dbReference type="SMART" id="SM00530">
    <property type="entry name" value="HTH_XRE"/>
    <property type="match status" value="1"/>
</dbReference>
<comment type="caution">
    <text evidence="3">The sequence shown here is derived from an EMBL/GenBank/DDBJ whole genome shotgun (WGS) entry which is preliminary data.</text>
</comment>
<protein>
    <recommendedName>
        <fullName evidence="2">HTH cro/C1-type domain-containing protein</fullName>
    </recommendedName>
</protein>
<dbReference type="EMBL" id="PDNU01000069">
    <property type="protein sequence ID" value="PHK93090.1"/>
    <property type="molecule type" value="Genomic_DNA"/>
</dbReference>
<evidence type="ECO:0000313" key="4">
    <source>
        <dbReference type="Proteomes" id="UP000223527"/>
    </source>
</evidence>
<dbReference type="RefSeq" id="WP_099097346.1">
    <property type="nucleotide sequence ID" value="NZ_PDNU01000069.1"/>
</dbReference>
<feature type="compositionally biased region" description="Pro residues" evidence="1">
    <location>
        <begin position="206"/>
        <end position="215"/>
    </location>
</feature>
<reference evidence="3 4" key="1">
    <citation type="submission" date="2017-10" db="EMBL/GenBank/DDBJ databases">
        <authorList>
            <person name="Banno H."/>
            <person name="Chua N.-H."/>
        </authorList>
    </citation>
    <scope>NUCLEOTIDE SEQUENCE [LARGE SCALE GENOMIC DNA]</scope>
    <source>
        <strain evidence="3 4">YW11</strain>
    </source>
</reference>
<dbReference type="InterPro" id="IPR025194">
    <property type="entry name" value="RodZ-like_C"/>
</dbReference>
<sequence>MPYEPKRPNRSEEKPAEALRVGEELREARLSLGISLEEMAERLRINRRYIAALEDGRIADLPGAAYAIGFVRSYAQAMGLDAPDLVRRFREAAGKGPRGRDLVFPEPVPERGVPTGAVILVGALLAIGAYAGWYRWSGSGERVVDAVPDLPPRLDQAAREAGSPPLPGLPPGGAPAAPATPGPPGPPATTPPVAVPPLAAPLAPMAQPPAMPPAAPSAGGDGAGSATASASPPAAEAAPLAGRIVLRATQESWVRVSEARGNRVVFERVLQPGETYEVPQTPGLLLNTGRIEGLVAEVDGVPSPAFTDNTGVRRDILLDPARLREAPPGQLPTR</sequence>
<dbReference type="Gene3D" id="1.10.260.40">
    <property type="entry name" value="lambda repressor-like DNA-binding domains"/>
    <property type="match status" value="1"/>
</dbReference>
<dbReference type="GO" id="GO:0003677">
    <property type="term" value="F:DNA binding"/>
    <property type="evidence" value="ECO:0007669"/>
    <property type="project" value="InterPro"/>
</dbReference>
<dbReference type="Pfam" id="PF13413">
    <property type="entry name" value="HTH_25"/>
    <property type="match status" value="1"/>
</dbReference>
<dbReference type="OrthoDB" id="9790252at2"/>